<evidence type="ECO:0000256" key="1">
    <source>
        <dbReference type="ARBA" id="ARBA00022741"/>
    </source>
</evidence>
<dbReference type="RefSeq" id="WP_267266232.1">
    <property type="nucleotide sequence ID" value="NZ_JAOVZW010000015.1"/>
</dbReference>
<dbReference type="Proteomes" id="UP001073122">
    <property type="component" value="Unassembled WGS sequence"/>
</dbReference>
<dbReference type="PANTHER" id="PTHR11361:SF34">
    <property type="entry name" value="DNA MISMATCH REPAIR PROTEIN MSH1, MITOCHONDRIAL"/>
    <property type="match status" value="1"/>
</dbReference>
<comment type="caution">
    <text evidence="5">The sequence shown here is derived from an EMBL/GenBank/DDBJ whole genome shotgun (WGS) entry which is preliminary data.</text>
</comment>
<accession>A0ABT3XTT5</accession>
<dbReference type="InterPro" id="IPR000432">
    <property type="entry name" value="DNA_mismatch_repair_MutS_C"/>
</dbReference>
<evidence type="ECO:0000313" key="5">
    <source>
        <dbReference type="EMBL" id="MCX8524951.1"/>
    </source>
</evidence>
<keyword evidence="6" id="KW-1185">Reference proteome</keyword>
<dbReference type="Pfam" id="PF00488">
    <property type="entry name" value="MutS_V"/>
    <property type="match status" value="1"/>
</dbReference>
<proteinExistence type="predicted"/>
<keyword evidence="1" id="KW-0547">Nucleotide-binding</keyword>
<evidence type="ECO:0000313" key="6">
    <source>
        <dbReference type="Proteomes" id="UP001073122"/>
    </source>
</evidence>
<keyword evidence="3" id="KW-0238">DNA-binding</keyword>
<dbReference type="Gene3D" id="3.40.50.300">
    <property type="entry name" value="P-loop containing nucleotide triphosphate hydrolases"/>
    <property type="match status" value="1"/>
</dbReference>
<dbReference type="SMART" id="SM00534">
    <property type="entry name" value="MUTSac"/>
    <property type="match status" value="1"/>
</dbReference>
<dbReference type="PANTHER" id="PTHR11361">
    <property type="entry name" value="DNA MISMATCH REPAIR PROTEIN MUTS FAMILY MEMBER"/>
    <property type="match status" value="1"/>
</dbReference>
<sequence length="410" mass="48335">MENVSEIVAHFNFTQTRKSKQYLISFFNQKTFNKNETLYVQQKLKLFLENLEIVEHYKINESKINGIQKFLDEIDVSHYNVISSLKYREYFKEINANIYLLIDFFYHYGLRLRNFKEREICPEYFKEIEKQIAFINSLSINEYYNKDLDFKQRKNFLTIITTEIKKEKFESFWDFFYMFDVNSSIAKGIKHNNLVFPQFNSENSFIIENFYHLDLKNAVKNTLKVEHKNTLVFTGANMSGKSTAMKSVSIIVLLAHLGIAVPADYCDIPFYDTIFMYFSVNDNLKEGYSHFAQEIMNVKNVLLELKSKNCFVVFDEIFIGTNINDAAQITVDTVNGLSKFQNSLFIFSTHLNLIENYLAQNKNVLLLNLECFLENNELSFTYQLKEGWSKLEIGKILFEKYGLSDLLMQN</sequence>
<evidence type="ECO:0000256" key="3">
    <source>
        <dbReference type="ARBA" id="ARBA00023125"/>
    </source>
</evidence>
<keyword evidence="2" id="KW-0067">ATP-binding</keyword>
<dbReference type="SUPFAM" id="SSF52540">
    <property type="entry name" value="P-loop containing nucleoside triphosphate hydrolases"/>
    <property type="match status" value="1"/>
</dbReference>
<evidence type="ECO:0000256" key="2">
    <source>
        <dbReference type="ARBA" id="ARBA00022840"/>
    </source>
</evidence>
<dbReference type="InterPro" id="IPR045076">
    <property type="entry name" value="MutS"/>
</dbReference>
<gene>
    <name evidence="5" type="ORF">OF897_13615</name>
</gene>
<organism evidence="5 6">
    <name type="scientific">Chryseobacterium formosus</name>
    <dbReference type="NCBI Taxonomy" id="1537363"/>
    <lineage>
        <taxon>Bacteria</taxon>
        <taxon>Pseudomonadati</taxon>
        <taxon>Bacteroidota</taxon>
        <taxon>Flavobacteriia</taxon>
        <taxon>Flavobacteriales</taxon>
        <taxon>Weeksellaceae</taxon>
        <taxon>Chryseobacterium group</taxon>
        <taxon>Chryseobacterium</taxon>
    </lineage>
</organism>
<name>A0ABT3XTT5_9FLAO</name>
<reference evidence="5" key="1">
    <citation type="submission" date="2022-10" db="EMBL/GenBank/DDBJ databases">
        <title>Chryseobacterium sp. nov., a novel bacterial species.</title>
        <authorList>
            <person name="Cao Y."/>
        </authorList>
    </citation>
    <scope>NUCLEOTIDE SEQUENCE</scope>
    <source>
        <strain evidence="5">CCTCC AB2015118</strain>
    </source>
</reference>
<evidence type="ECO:0000259" key="4">
    <source>
        <dbReference type="SMART" id="SM00534"/>
    </source>
</evidence>
<feature type="domain" description="DNA mismatch repair proteins mutS family" evidence="4">
    <location>
        <begin position="228"/>
        <end position="402"/>
    </location>
</feature>
<dbReference type="EMBL" id="JAOVZW010000015">
    <property type="protein sequence ID" value="MCX8524951.1"/>
    <property type="molecule type" value="Genomic_DNA"/>
</dbReference>
<protein>
    <recommendedName>
        <fullName evidence="4">DNA mismatch repair proteins mutS family domain-containing protein</fullName>
    </recommendedName>
</protein>
<dbReference type="InterPro" id="IPR027417">
    <property type="entry name" value="P-loop_NTPase"/>
</dbReference>